<keyword evidence="5 7" id="KW-1133">Transmembrane helix</keyword>
<feature type="transmembrane region" description="Helical" evidence="7">
    <location>
        <begin position="116"/>
        <end position="139"/>
    </location>
</feature>
<feature type="domain" description="ABC transmembrane type-1" evidence="8">
    <location>
        <begin position="112"/>
        <end position="321"/>
    </location>
</feature>
<evidence type="ECO:0000256" key="6">
    <source>
        <dbReference type="ARBA" id="ARBA00023136"/>
    </source>
</evidence>
<dbReference type="Pfam" id="PF00528">
    <property type="entry name" value="BPD_transp_1"/>
    <property type="match status" value="1"/>
</dbReference>
<dbReference type="PANTHER" id="PTHR43163">
    <property type="entry name" value="DIPEPTIDE TRANSPORT SYSTEM PERMEASE PROTEIN DPPB-RELATED"/>
    <property type="match status" value="1"/>
</dbReference>
<sequence length="330" mass="35482">MRLARLISGRLLSMLITLLVISLLTYAVFYLLPSDPAQLSCGRPCTPERLADARAFMGFDRSWLQQYLGFLGGIVAGRTFGSGAAAVHCAAPCFGYSFRLNESVTQLIVDRIPVTFSIAIGAAVLWLIIGVGAGVLSAVRRGGAIDRTAMTLSTVGVSAPSYLVGLLGILLFGFTLDMVPVTGYVPLTENPVQWLWHLVLPWVVLAVLSAAVYARLTRGQMLEVLSEDYIRTARAKGLREWRVIGRHGLRNVLIPVVTVFGLDLGTLLGGAVITERVFSMPGLGSLLLDAVGNIDLPLIVGITLFSAFLIILANFLVDLVYGVLDPRAAR</sequence>
<feature type="transmembrane region" description="Helical" evidence="7">
    <location>
        <begin position="298"/>
        <end position="324"/>
    </location>
</feature>
<evidence type="ECO:0000256" key="7">
    <source>
        <dbReference type="RuleBase" id="RU363032"/>
    </source>
</evidence>
<feature type="transmembrane region" description="Helical" evidence="7">
    <location>
        <begin position="252"/>
        <end position="278"/>
    </location>
</feature>
<evidence type="ECO:0000256" key="4">
    <source>
        <dbReference type="ARBA" id="ARBA00022692"/>
    </source>
</evidence>
<feature type="transmembrane region" description="Helical" evidence="7">
    <location>
        <begin position="151"/>
        <end position="174"/>
    </location>
</feature>
<evidence type="ECO:0000256" key="3">
    <source>
        <dbReference type="ARBA" id="ARBA00022475"/>
    </source>
</evidence>
<dbReference type="Gene3D" id="1.10.3720.10">
    <property type="entry name" value="MetI-like"/>
    <property type="match status" value="1"/>
</dbReference>
<protein>
    <submittedName>
        <fullName evidence="9">Peptide/nickel transport system permease protein</fullName>
    </submittedName>
</protein>
<dbReference type="STRING" id="1198245.SAMN05444858_108136"/>
<evidence type="ECO:0000313" key="9">
    <source>
        <dbReference type="EMBL" id="SIR31096.1"/>
    </source>
</evidence>
<evidence type="ECO:0000259" key="8">
    <source>
        <dbReference type="PROSITE" id="PS50928"/>
    </source>
</evidence>
<dbReference type="InterPro" id="IPR035906">
    <property type="entry name" value="MetI-like_sf"/>
</dbReference>
<dbReference type="Proteomes" id="UP000186004">
    <property type="component" value="Unassembled WGS sequence"/>
</dbReference>
<evidence type="ECO:0000256" key="1">
    <source>
        <dbReference type="ARBA" id="ARBA00004651"/>
    </source>
</evidence>
<dbReference type="RefSeq" id="WP_076470968.1">
    <property type="nucleotide sequence ID" value="NZ_FTNF01000008.1"/>
</dbReference>
<keyword evidence="2 7" id="KW-0813">Transport</keyword>
<dbReference type="Pfam" id="PF19300">
    <property type="entry name" value="BPD_transp_1_N"/>
    <property type="match status" value="1"/>
</dbReference>
<dbReference type="SUPFAM" id="SSF161098">
    <property type="entry name" value="MetI-like"/>
    <property type="match status" value="1"/>
</dbReference>
<dbReference type="InterPro" id="IPR045621">
    <property type="entry name" value="BPD_transp_1_N"/>
</dbReference>
<keyword evidence="6 7" id="KW-0472">Membrane</keyword>
<feature type="transmembrane region" description="Helical" evidence="7">
    <location>
        <begin position="194"/>
        <end position="214"/>
    </location>
</feature>
<dbReference type="CDD" id="cd06261">
    <property type="entry name" value="TM_PBP2"/>
    <property type="match status" value="1"/>
</dbReference>
<dbReference type="InterPro" id="IPR000515">
    <property type="entry name" value="MetI-like"/>
</dbReference>
<comment type="subcellular location">
    <subcellularLocation>
        <location evidence="1 7">Cell membrane</location>
        <topology evidence="1 7">Multi-pass membrane protein</topology>
    </subcellularLocation>
</comment>
<evidence type="ECO:0000256" key="2">
    <source>
        <dbReference type="ARBA" id="ARBA00022448"/>
    </source>
</evidence>
<evidence type="ECO:0000313" key="10">
    <source>
        <dbReference type="Proteomes" id="UP000186004"/>
    </source>
</evidence>
<comment type="similarity">
    <text evidence="7">Belongs to the binding-protein-dependent transport system permease family.</text>
</comment>
<keyword evidence="4 7" id="KW-0812">Transmembrane</keyword>
<dbReference type="GO" id="GO:0055085">
    <property type="term" value="P:transmembrane transport"/>
    <property type="evidence" value="ECO:0007669"/>
    <property type="project" value="InterPro"/>
</dbReference>
<name>A0A1N6ZWF5_9ACTN</name>
<evidence type="ECO:0000256" key="5">
    <source>
        <dbReference type="ARBA" id="ARBA00022989"/>
    </source>
</evidence>
<organism evidence="9 10">
    <name type="scientific">Micromonospora avicenniae</name>
    <dbReference type="NCBI Taxonomy" id="1198245"/>
    <lineage>
        <taxon>Bacteria</taxon>
        <taxon>Bacillati</taxon>
        <taxon>Actinomycetota</taxon>
        <taxon>Actinomycetes</taxon>
        <taxon>Micromonosporales</taxon>
        <taxon>Micromonosporaceae</taxon>
        <taxon>Micromonospora</taxon>
    </lineage>
</organism>
<dbReference type="AlphaFoldDB" id="A0A1N6ZWF5"/>
<keyword evidence="3" id="KW-1003">Cell membrane</keyword>
<gene>
    <name evidence="9" type="ORF">SAMN05444858_108136</name>
</gene>
<proteinExistence type="inferred from homology"/>
<accession>A0A1N6ZWF5</accession>
<dbReference type="EMBL" id="FTNF01000008">
    <property type="protein sequence ID" value="SIR31096.1"/>
    <property type="molecule type" value="Genomic_DNA"/>
</dbReference>
<dbReference type="PANTHER" id="PTHR43163:SF7">
    <property type="entry name" value="DIPEPTIDE-TRANSPORT INTEGRAL MEMBRANE PROTEIN ABC TRANSPORTER DPPB-RELATED"/>
    <property type="match status" value="1"/>
</dbReference>
<reference evidence="9 10" key="1">
    <citation type="submission" date="2017-01" db="EMBL/GenBank/DDBJ databases">
        <authorList>
            <person name="Mah S.A."/>
            <person name="Swanson W.J."/>
            <person name="Moy G.W."/>
            <person name="Vacquier V.D."/>
        </authorList>
    </citation>
    <scope>NUCLEOTIDE SEQUENCE [LARGE SCALE GENOMIC DNA]</scope>
    <source>
        <strain evidence="9 10">DSM 45758</strain>
    </source>
</reference>
<dbReference type="GO" id="GO:0005886">
    <property type="term" value="C:plasma membrane"/>
    <property type="evidence" value="ECO:0007669"/>
    <property type="project" value="UniProtKB-SubCell"/>
</dbReference>
<dbReference type="PROSITE" id="PS50928">
    <property type="entry name" value="ABC_TM1"/>
    <property type="match status" value="1"/>
</dbReference>
<feature type="transmembrane region" description="Helical" evidence="7">
    <location>
        <begin position="12"/>
        <end position="32"/>
    </location>
</feature>
<keyword evidence="10" id="KW-1185">Reference proteome</keyword>